<organism evidence="2 3">
    <name type="scientific">Mycolicibacterium conceptionense</name>
    <dbReference type="NCBI Taxonomy" id="451644"/>
    <lineage>
        <taxon>Bacteria</taxon>
        <taxon>Bacillati</taxon>
        <taxon>Actinomycetota</taxon>
        <taxon>Actinomycetes</taxon>
        <taxon>Mycobacteriales</taxon>
        <taxon>Mycobacteriaceae</taxon>
        <taxon>Mycolicibacterium</taxon>
    </lineage>
</organism>
<accession>A0A0J8WTN9</accession>
<sequence length="132" mass="14840">MSDTPDELLESHKFSPDGSLFSPETLQEVRDRLEYIDAHECDCGETPHEDALHDLAHDDVPVLLKVIEQQATEVERLRHELTERYDPDVWANQSGGVTLRHHIDQVSNFTAKRAREIAAGLLAAADDAEATR</sequence>
<comment type="caution">
    <text evidence="2">The sequence shown here is derived from an EMBL/GenBank/DDBJ whole genome shotgun (WGS) entry which is preliminary data.</text>
</comment>
<dbReference type="AlphaFoldDB" id="A0A0J8WTN9"/>
<proteinExistence type="predicted"/>
<name>A0A0J8WTN9_9MYCO</name>
<reference evidence="2 3" key="1">
    <citation type="submission" date="2015-06" db="EMBL/GenBank/DDBJ databases">
        <title>Genome sequence of Mycobacterium conceptionense strain MLE.</title>
        <authorList>
            <person name="Greninger A.L."/>
            <person name="Cunningham G."/>
            <person name="Chiu C.Y."/>
            <person name="Miller S."/>
        </authorList>
    </citation>
    <scope>NUCLEOTIDE SEQUENCE [LARGE SCALE GENOMIC DNA]</scope>
    <source>
        <strain evidence="2 3">MLE</strain>
    </source>
</reference>
<dbReference type="Proteomes" id="UP000037594">
    <property type="component" value="Unassembled WGS sequence"/>
</dbReference>
<evidence type="ECO:0000313" key="2">
    <source>
        <dbReference type="EMBL" id="KMV16369.1"/>
    </source>
</evidence>
<dbReference type="EMBL" id="LFOD01000021">
    <property type="protein sequence ID" value="KMV16369.1"/>
    <property type="molecule type" value="Genomic_DNA"/>
</dbReference>
<evidence type="ECO:0000313" key="3">
    <source>
        <dbReference type="Proteomes" id="UP000037594"/>
    </source>
</evidence>
<feature type="region of interest" description="Disordered" evidence="1">
    <location>
        <begin position="1"/>
        <end position="22"/>
    </location>
</feature>
<evidence type="ECO:0000256" key="1">
    <source>
        <dbReference type="SAM" id="MobiDB-lite"/>
    </source>
</evidence>
<dbReference type="PATRIC" id="fig|451644.5.peg.4260"/>
<protein>
    <submittedName>
        <fullName evidence="2">Uncharacterized protein</fullName>
    </submittedName>
</protein>
<dbReference type="RefSeq" id="WP_047040480.1">
    <property type="nucleotide sequence ID" value="NZ_LFOD01000021.1"/>
</dbReference>
<gene>
    <name evidence="2" type="ORF">ACT17_20610</name>
</gene>